<gene>
    <name evidence="4" type="ORF">SK571_32495</name>
</gene>
<dbReference type="Proteomes" id="UP001271792">
    <property type="component" value="Unassembled WGS sequence"/>
</dbReference>
<dbReference type="PANTHER" id="PTHR38593:SF1">
    <property type="entry name" value="BLR2558 PROTEIN"/>
    <property type="match status" value="1"/>
</dbReference>
<dbReference type="EMBL" id="JAXAVV010000019">
    <property type="protein sequence ID" value="MDX8054115.1"/>
    <property type="molecule type" value="Genomic_DNA"/>
</dbReference>
<dbReference type="RefSeq" id="WP_319987916.1">
    <property type="nucleotide sequence ID" value="NZ_JAXAVV010000019.1"/>
</dbReference>
<dbReference type="PANTHER" id="PTHR38593">
    <property type="entry name" value="BLR2558 PROTEIN"/>
    <property type="match status" value="1"/>
</dbReference>
<feature type="chain" id="PRO_5046551223" evidence="2">
    <location>
        <begin position="31"/>
        <end position="244"/>
    </location>
</feature>
<keyword evidence="2" id="KW-0732">Signal</keyword>
<evidence type="ECO:0000256" key="1">
    <source>
        <dbReference type="SAM" id="Phobius"/>
    </source>
</evidence>
<keyword evidence="1" id="KW-0812">Transmembrane</keyword>
<keyword evidence="5" id="KW-1185">Reference proteome</keyword>
<name>A0ABU4U0L1_9PSEU</name>
<keyword evidence="1" id="KW-1133">Transmembrane helix</keyword>
<dbReference type="InterPro" id="IPR012347">
    <property type="entry name" value="Ferritin-like"/>
</dbReference>
<sequence length="244" mass="26078">MNDEDNKTMTRALATVFAMLFLFSGLTATAAAQPADTGGVMDTPSGPLTANDRELLNRVRLAGLWEMPMGELTATKASNARVKQIGKMIMLDHMMLDALTKKTAAGFGLTTPDVPNPTQQSWMEEINALEGDAFDQAFVARLRAAHGQIFPFIAKVRSGTRNDVIRGFAQAGIDVVMKHMTLLESTGLAGDSSFAEPQPAGGIINASLASGEGPNMWVILTVTAAGAVLTVLLLRVLRPRRPVR</sequence>
<dbReference type="Pfam" id="PF13628">
    <property type="entry name" value="DUF4142"/>
    <property type="match status" value="1"/>
</dbReference>
<organism evidence="4 5">
    <name type="scientific">Lentzea kristufekii</name>
    <dbReference type="NCBI Taxonomy" id="3095430"/>
    <lineage>
        <taxon>Bacteria</taxon>
        <taxon>Bacillati</taxon>
        <taxon>Actinomycetota</taxon>
        <taxon>Actinomycetes</taxon>
        <taxon>Pseudonocardiales</taxon>
        <taxon>Pseudonocardiaceae</taxon>
        <taxon>Lentzea</taxon>
    </lineage>
</organism>
<evidence type="ECO:0000313" key="4">
    <source>
        <dbReference type="EMBL" id="MDX8054115.1"/>
    </source>
</evidence>
<protein>
    <submittedName>
        <fullName evidence="4">DUF4142 domain-containing protein</fullName>
    </submittedName>
</protein>
<feature type="transmembrane region" description="Helical" evidence="1">
    <location>
        <begin position="216"/>
        <end position="237"/>
    </location>
</feature>
<evidence type="ECO:0000256" key="2">
    <source>
        <dbReference type="SAM" id="SignalP"/>
    </source>
</evidence>
<accession>A0ABU4U0L1</accession>
<comment type="caution">
    <text evidence="4">The sequence shown here is derived from an EMBL/GenBank/DDBJ whole genome shotgun (WGS) entry which is preliminary data.</text>
</comment>
<evidence type="ECO:0000313" key="5">
    <source>
        <dbReference type="Proteomes" id="UP001271792"/>
    </source>
</evidence>
<reference evidence="4 5" key="1">
    <citation type="submission" date="2023-11" db="EMBL/GenBank/DDBJ databases">
        <title>Lentzea sokolovensis, sp. nov., Lentzea kristufkii, sp. nov., and Lentzea miocenensis, sp. nov., rare actinobacteria from Sokolov Coal Basin, Miocene lacustrine sediment, Czech Republic.</title>
        <authorList>
            <person name="Lara A."/>
            <person name="Kotroba L."/>
            <person name="Nouioui I."/>
            <person name="Neumann-Schaal M."/>
            <person name="Mast Y."/>
            <person name="Chronakova A."/>
        </authorList>
    </citation>
    <scope>NUCLEOTIDE SEQUENCE [LARGE SCALE GENOMIC DNA]</scope>
    <source>
        <strain evidence="4 5">BCCO 10_0798</strain>
    </source>
</reference>
<proteinExistence type="predicted"/>
<evidence type="ECO:0000259" key="3">
    <source>
        <dbReference type="Pfam" id="PF13628"/>
    </source>
</evidence>
<feature type="domain" description="DUF4142" evidence="3">
    <location>
        <begin position="51"/>
        <end position="181"/>
    </location>
</feature>
<dbReference type="InterPro" id="IPR025419">
    <property type="entry name" value="DUF4142"/>
</dbReference>
<dbReference type="Gene3D" id="1.20.1260.10">
    <property type="match status" value="1"/>
</dbReference>
<reference evidence="4 5" key="2">
    <citation type="submission" date="2023-11" db="EMBL/GenBank/DDBJ databases">
        <authorList>
            <person name="Lara A.C."/>
            <person name="Chronakova A."/>
        </authorList>
    </citation>
    <scope>NUCLEOTIDE SEQUENCE [LARGE SCALE GENOMIC DNA]</scope>
    <source>
        <strain evidence="4 5">BCCO 10_0798</strain>
    </source>
</reference>
<keyword evidence="1" id="KW-0472">Membrane</keyword>
<feature type="signal peptide" evidence="2">
    <location>
        <begin position="1"/>
        <end position="30"/>
    </location>
</feature>